<evidence type="ECO:0000259" key="2">
    <source>
        <dbReference type="PROSITE" id="PS50093"/>
    </source>
</evidence>
<accession>A0A430HTD7</accession>
<feature type="domain" description="PKD" evidence="2">
    <location>
        <begin position="743"/>
        <end position="803"/>
    </location>
</feature>
<dbReference type="Gene3D" id="2.60.120.260">
    <property type="entry name" value="Galactose-binding domain-like"/>
    <property type="match status" value="1"/>
</dbReference>
<dbReference type="InterPro" id="IPR013783">
    <property type="entry name" value="Ig-like_fold"/>
</dbReference>
<proteinExistence type="predicted"/>
<evidence type="ECO:0000313" key="3">
    <source>
        <dbReference type="EMBL" id="RSZ60739.1"/>
    </source>
</evidence>
<dbReference type="Pfam" id="PF18911">
    <property type="entry name" value="PKD_4"/>
    <property type="match status" value="2"/>
</dbReference>
<protein>
    <recommendedName>
        <fullName evidence="2">PKD domain-containing protein</fullName>
    </recommendedName>
</protein>
<dbReference type="RefSeq" id="WP_126072123.1">
    <property type="nucleotide sequence ID" value="NZ_CP051166.1"/>
</dbReference>
<gene>
    <name evidence="3" type="ORF">EJB06_00955</name>
</gene>
<feature type="domain" description="PKD" evidence="2">
    <location>
        <begin position="842"/>
        <end position="908"/>
    </location>
</feature>
<feature type="region of interest" description="Disordered" evidence="1">
    <location>
        <begin position="744"/>
        <end position="763"/>
    </location>
</feature>
<keyword evidence="4" id="KW-1185">Reference proteome</keyword>
<reference evidence="3 4" key="1">
    <citation type="submission" date="2018-12" db="EMBL/GenBank/DDBJ databases">
        <authorList>
            <person name="Yang E."/>
        </authorList>
    </citation>
    <scope>NUCLEOTIDE SEQUENCE [LARGE SCALE GENOMIC DNA]</scope>
    <source>
        <strain evidence="3 4">SOD</strain>
    </source>
</reference>
<dbReference type="EMBL" id="RXLQ01000001">
    <property type="protein sequence ID" value="RSZ60739.1"/>
    <property type="molecule type" value="Genomic_DNA"/>
</dbReference>
<sequence>MADTHGFELVVEATAALLTKALRGAWKSAACPVAPGDEGRIPENIDIDEGDNISLGGYVVRDGQVQLPQDQLSAAMAPDIDGAALGFGLDIQVELKDPPLPSLALLDMTAQVSARVPIRVPAGELGVFLVLDDLPIDKVTAVLTSGDPLAGKVNALLREYAHKMYEDDGSAFPHSVTKTDLSWNFTVAQVLIDSYAELYDEVGNPAREIVVTGPSAGAIAISIPIYLRLHNIRKSGPGAGFVTLLQPMGIDTRIVITAPLEQPAGLLRARFDLATVAVDAIAPAGPVHGVEGPNYSANKTALLGLPLGGLNIDTLLQSEIRKQGEAMVAQMGVREVAVPTVAEIEGAIARFFHAELERRGRLSVWTPTDAPEVELTIRDVATRVLPAALVIAINAGEGADLNAIADFMPAMQEFAIQLSRGRVEAAIANAREENALSNADLPKRMSADGHDVDLKSLDVFLVDSAIRTSGEVTVIDAVLGSIDVDATFRADTGLAWEDLPDGKQRLRDVPQGDPDIDPEESVALWVIGLLIGLFTGGLAGGVIALIILAIVQAVISNVAQAVGGSLVTDEISGKVIGLGGWPERLSRIGFVSTRFNNPVLVDTSGLLIAGTVEVISSCENTAIAFADSGGSYSASAAAALVMTARRTHPDAAYSWLPGDGSPLRLARDISHSYTASGMYVAKHSLLMQQPGGVLTRHFAAVNVRNVAPTVDAGPDITVKEGELVTLVGRFRDVEYLDTHETSWSFGDHQAPQPGTVSASHLPPQAVGTSTVTHAWCDNGKFTVTFTVRDQNGGIAQDTLSVTVLNVAPVVDAGPDLYAYLCTPILLTARFKDPGWCDTHTARWDFGDCSPALSAIVVETNAPPAGLGTASAAHIYACCGAFEAVATVTDDDGAAGSDRVRVEVTAIANPGFEQGFRTIGTNKVGNAWTPYTAPSRYAAAMTGARVASGPAEYDCEQCVVHGGQRAQRIVPAPRTRAGLYQRLGANPRWTYQVSVFAFLEPGVTAWLGLDPDGGADPLAAAIRWVPAHAADAWVSLCTSVVAAAGPQRAVTVFIDVESERPRAAGYLDDVAFVAMQDLCPAPPTTPPGRERLCVDFARIQPGRVQSLLVKGMQFLPGAGSGIVQLGIAAGQTALVLTPAGVLVRFPYPASRVVARLIGFGGKPAQMKGLHPDGSAAGSIDATSSTGAITVELTGSALAGVQLIAQEAMLIDICIERDIQAGQGGGAPREERTMSDNPHPKIDPALHPLPGQESELVDVIVSIANPAIAQGGPAIGQAGLAAQAQARFEAAAAPLLARLAALGAERVRPLWIANAVAARLPRAALEQLAAEDLVTRIARDAEQKLI</sequence>
<feature type="domain" description="PKD" evidence="2">
    <location>
        <begin position="623"/>
        <end position="679"/>
    </location>
</feature>
<comment type="caution">
    <text evidence="3">The sequence shown here is derived from an EMBL/GenBank/DDBJ whole genome shotgun (WGS) entry which is preliminary data.</text>
</comment>
<dbReference type="SUPFAM" id="SSF49299">
    <property type="entry name" value="PKD domain"/>
    <property type="match status" value="2"/>
</dbReference>
<name>A0A430HTD7_9BURK</name>
<organism evidence="3 4">
    <name type="scientific">Massilia atriviolacea</name>
    <dbReference type="NCBI Taxonomy" id="2495579"/>
    <lineage>
        <taxon>Bacteria</taxon>
        <taxon>Pseudomonadati</taxon>
        <taxon>Pseudomonadota</taxon>
        <taxon>Betaproteobacteria</taxon>
        <taxon>Burkholderiales</taxon>
        <taxon>Oxalobacteraceae</taxon>
        <taxon>Telluria group</taxon>
        <taxon>Massilia</taxon>
    </lineage>
</organism>
<dbReference type="OrthoDB" id="9767885at2"/>
<evidence type="ECO:0000313" key="4">
    <source>
        <dbReference type="Proteomes" id="UP000278085"/>
    </source>
</evidence>
<dbReference type="InterPro" id="IPR035986">
    <property type="entry name" value="PKD_dom_sf"/>
</dbReference>
<dbReference type="PROSITE" id="PS50093">
    <property type="entry name" value="PKD"/>
    <property type="match status" value="3"/>
</dbReference>
<dbReference type="Gene3D" id="2.60.40.10">
    <property type="entry name" value="Immunoglobulins"/>
    <property type="match status" value="2"/>
</dbReference>
<dbReference type="CDD" id="cd00146">
    <property type="entry name" value="PKD"/>
    <property type="match status" value="1"/>
</dbReference>
<dbReference type="Proteomes" id="UP000278085">
    <property type="component" value="Unassembled WGS sequence"/>
</dbReference>
<dbReference type="InterPro" id="IPR000601">
    <property type="entry name" value="PKD_dom"/>
</dbReference>
<evidence type="ECO:0000256" key="1">
    <source>
        <dbReference type="SAM" id="MobiDB-lite"/>
    </source>
</evidence>